<keyword evidence="6" id="KW-0406">Ion transport</keyword>
<keyword evidence="11" id="KW-1185">Reference proteome</keyword>
<feature type="transmembrane region" description="Helical" evidence="8">
    <location>
        <begin position="266"/>
        <end position="284"/>
    </location>
</feature>
<dbReference type="InterPro" id="IPR006153">
    <property type="entry name" value="Cation/H_exchanger_TM"/>
</dbReference>
<proteinExistence type="predicted"/>
<name>A0ABS1GJ05_9AQUI</name>
<sequence length="384" mass="43373">MSKEEAILLLIISAGAFVVPFISRRLMLPSAVGEIIFGLFIGIFFSQTEKTFSIIHFLGSLGFLILMYLAGLEINFEKIKTTPRKNLIIYSVSIITVILLSFLTVIYIEQPKINILIYLTVAIGLLYPVLKDSNLLKTDFAQSTLIIASIGEVISLVFISGFFMYFKYGLSKETFIHLFEIYLFFFIAYITLKLFQLYAWWNPEKAYRLIKTDDPTETAVRANFANMFVFVALASLLGLEYIIGAFFGGMLFAMVFKKRHEIQEKISSFGYGFLIPVFFIEVGLRFDLFQLLKKEIILGAVTISITVLLIRMIASIPLPLAGFSIKETFAFPFALSMPLTLLVAIATLGMETGVINQEYASMIILASLISGTVYPWLFKFIIRL</sequence>
<organism evidence="10 11">
    <name type="scientific">Persephonella atlantica</name>
    <dbReference type="NCBI Taxonomy" id="2699429"/>
    <lineage>
        <taxon>Bacteria</taxon>
        <taxon>Pseudomonadati</taxon>
        <taxon>Aquificota</taxon>
        <taxon>Aquificia</taxon>
        <taxon>Aquificales</taxon>
        <taxon>Hydrogenothermaceae</taxon>
        <taxon>Persephonella</taxon>
    </lineage>
</organism>
<keyword evidence="7 8" id="KW-0472">Membrane</keyword>
<feature type="transmembrane region" description="Helical" evidence="8">
    <location>
        <begin position="30"/>
        <end position="48"/>
    </location>
</feature>
<feature type="transmembrane region" description="Helical" evidence="8">
    <location>
        <begin position="142"/>
        <end position="166"/>
    </location>
</feature>
<feature type="transmembrane region" description="Helical" evidence="8">
    <location>
        <begin position="181"/>
        <end position="201"/>
    </location>
</feature>
<evidence type="ECO:0000256" key="5">
    <source>
        <dbReference type="ARBA" id="ARBA00022989"/>
    </source>
</evidence>
<dbReference type="EMBL" id="JAACYA010000002">
    <property type="protein sequence ID" value="MBK3332727.1"/>
    <property type="molecule type" value="Genomic_DNA"/>
</dbReference>
<feature type="transmembrane region" description="Helical" evidence="8">
    <location>
        <begin position="362"/>
        <end position="382"/>
    </location>
</feature>
<protein>
    <submittedName>
        <fullName evidence="10">Cation:proton antiporter</fullName>
    </submittedName>
</protein>
<evidence type="ECO:0000256" key="1">
    <source>
        <dbReference type="ARBA" id="ARBA00004141"/>
    </source>
</evidence>
<feature type="transmembrane region" description="Helical" evidence="8">
    <location>
        <begin position="87"/>
        <end position="107"/>
    </location>
</feature>
<comment type="subcellular location">
    <subcellularLocation>
        <location evidence="1">Membrane</location>
        <topology evidence="1">Multi-pass membrane protein</topology>
    </subcellularLocation>
</comment>
<feature type="transmembrane region" description="Helical" evidence="8">
    <location>
        <begin position="113"/>
        <end position="130"/>
    </location>
</feature>
<evidence type="ECO:0000256" key="7">
    <source>
        <dbReference type="ARBA" id="ARBA00023136"/>
    </source>
</evidence>
<evidence type="ECO:0000256" key="8">
    <source>
        <dbReference type="SAM" id="Phobius"/>
    </source>
</evidence>
<feature type="transmembrane region" description="Helical" evidence="8">
    <location>
        <begin position="228"/>
        <end position="254"/>
    </location>
</feature>
<dbReference type="PANTHER" id="PTHR43562">
    <property type="entry name" value="NAPA-TYPE SODIUM/HYDROGEN ANTIPORTER"/>
    <property type="match status" value="1"/>
</dbReference>
<feature type="transmembrane region" description="Helical" evidence="8">
    <location>
        <begin position="329"/>
        <end position="350"/>
    </location>
</feature>
<accession>A0ABS1GJ05</accession>
<keyword evidence="2" id="KW-0813">Transport</keyword>
<feature type="transmembrane region" description="Helical" evidence="8">
    <location>
        <begin position="296"/>
        <end position="317"/>
    </location>
</feature>
<keyword evidence="4 8" id="KW-0812">Transmembrane</keyword>
<dbReference type="RefSeq" id="WP_200674142.1">
    <property type="nucleotide sequence ID" value="NZ_JAACYA010000002.1"/>
</dbReference>
<dbReference type="InterPro" id="IPR038770">
    <property type="entry name" value="Na+/solute_symporter_sf"/>
</dbReference>
<evidence type="ECO:0000313" key="10">
    <source>
        <dbReference type="EMBL" id="MBK3332727.1"/>
    </source>
</evidence>
<dbReference type="PANTHER" id="PTHR43562:SF1">
    <property type="entry name" value="NA(+)_H(+) ANTIPORTER YJBQ-RELATED"/>
    <property type="match status" value="1"/>
</dbReference>
<keyword evidence="5 8" id="KW-1133">Transmembrane helix</keyword>
<reference evidence="10 11" key="1">
    <citation type="journal article" date="2021" name="Syst. Appl. Microbiol.">
        <title>Persephonella atlantica sp. nov.: How to adapt to physico-chemical gradients in high temperature hydrothermal habitats.</title>
        <authorList>
            <person name="Francois D.X."/>
            <person name="Godfroy A."/>
            <person name="Mathien C."/>
            <person name="Aube J."/>
            <person name="Cathalot C."/>
            <person name="Lesongeur F."/>
            <person name="L'Haridon S."/>
            <person name="Philippon X."/>
            <person name="Roussel E.G."/>
        </authorList>
    </citation>
    <scope>NUCLEOTIDE SEQUENCE [LARGE SCALE GENOMIC DNA]</scope>
    <source>
        <strain evidence="10 11">MO1340</strain>
    </source>
</reference>
<evidence type="ECO:0000259" key="9">
    <source>
        <dbReference type="Pfam" id="PF00999"/>
    </source>
</evidence>
<dbReference type="Gene3D" id="1.20.1530.20">
    <property type="match status" value="1"/>
</dbReference>
<dbReference type="Pfam" id="PF00999">
    <property type="entry name" value="Na_H_Exchanger"/>
    <property type="match status" value="1"/>
</dbReference>
<dbReference type="Proteomes" id="UP000772812">
    <property type="component" value="Unassembled WGS sequence"/>
</dbReference>
<feature type="transmembrane region" description="Helical" evidence="8">
    <location>
        <begin position="54"/>
        <end position="75"/>
    </location>
</feature>
<evidence type="ECO:0000313" key="11">
    <source>
        <dbReference type="Proteomes" id="UP000772812"/>
    </source>
</evidence>
<comment type="caution">
    <text evidence="10">The sequence shown here is derived from an EMBL/GenBank/DDBJ whole genome shotgun (WGS) entry which is preliminary data.</text>
</comment>
<evidence type="ECO:0000256" key="3">
    <source>
        <dbReference type="ARBA" id="ARBA00022449"/>
    </source>
</evidence>
<feature type="transmembrane region" description="Helical" evidence="8">
    <location>
        <begin position="6"/>
        <end position="23"/>
    </location>
</feature>
<keyword evidence="3" id="KW-0050">Antiport</keyword>
<gene>
    <name evidence="10" type="ORF">GWK41_06565</name>
</gene>
<evidence type="ECO:0000256" key="6">
    <source>
        <dbReference type="ARBA" id="ARBA00023065"/>
    </source>
</evidence>
<feature type="domain" description="Cation/H+ exchanger transmembrane" evidence="9">
    <location>
        <begin position="15"/>
        <end position="381"/>
    </location>
</feature>
<evidence type="ECO:0000256" key="4">
    <source>
        <dbReference type="ARBA" id="ARBA00022692"/>
    </source>
</evidence>
<evidence type="ECO:0000256" key="2">
    <source>
        <dbReference type="ARBA" id="ARBA00022448"/>
    </source>
</evidence>